<sequence>MDEIGAMEFLLDKMKNSKSNDEFFASMKR</sequence>
<dbReference type="Proteomes" id="UP000680116">
    <property type="component" value="Chromosome"/>
</dbReference>
<reference evidence="1 2" key="1">
    <citation type="submission" date="2021-04" db="EMBL/GenBank/DDBJ databases">
        <authorList>
            <person name="Rodrigo-Torres L."/>
            <person name="Arahal R. D."/>
            <person name="Lucena T."/>
        </authorList>
    </citation>
    <scope>NUCLEOTIDE SEQUENCE [LARGE SCALE GENOMIC DNA]</scope>
    <source>
        <strain evidence="1 2">CECT 30171</strain>
    </source>
</reference>
<name>A0ABM8UCP0_9GAMM</name>
<evidence type="ECO:0008006" key="3">
    <source>
        <dbReference type="Google" id="ProtNLM"/>
    </source>
</evidence>
<gene>
    <name evidence="1" type="ORF">LYB30171_00339</name>
</gene>
<protein>
    <recommendedName>
        <fullName evidence="3">Transcription termination factor Rho</fullName>
    </recommendedName>
</protein>
<accession>A0ABM8UCP0</accession>
<proteinExistence type="predicted"/>
<evidence type="ECO:0000313" key="2">
    <source>
        <dbReference type="Proteomes" id="UP000680116"/>
    </source>
</evidence>
<dbReference type="EMBL" id="OU015430">
    <property type="protein sequence ID" value="CAG4968760.1"/>
    <property type="molecule type" value="Genomic_DNA"/>
</dbReference>
<organism evidence="1 2">
    <name type="scientific">Novilysobacter luteus</name>
    <dbReference type="NCBI Taxonomy" id="2822368"/>
    <lineage>
        <taxon>Bacteria</taxon>
        <taxon>Pseudomonadati</taxon>
        <taxon>Pseudomonadota</taxon>
        <taxon>Gammaproteobacteria</taxon>
        <taxon>Lysobacterales</taxon>
        <taxon>Lysobacteraceae</taxon>
        <taxon>Novilysobacter</taxon>
    </lineage>
</organism>
<evidence type="ECO:0000313" key="1">
    <source>
        <dbReference type="EMBL" id="CAG4968760.1"/>
    </source>
</evidence>
<keyword evidence="2" id="KW-1185">Reference proteome</keyword>